<dbReference type="InterPro" id="IPR050228">
    <property type="entry name" value="Carboxylesterase_BioH"/>
</dbReference>
<dbReference type="PANTHER" id="PTHR43194">
    <property type="entry name" value="HYDROLASE ALPHA/BETA FOLD FAMILY"/>
    <property type="match status" value="1"/>
</dbReference>
<organism evidence="1 2">
    <name type="scientific">Nonomuraea cypriaca</name>
    <dbReference type="NCBI Taxonomy" id="1187855"/>
    <lineage>
        <taxon>Bacteria</taxon>
        <taxon>Bacillati</taxon>
        <taxon>Actinomycetota</taxon>
        <taxon>Actinomycetes</taxon>
        <taxon>Streptosporangiales</taxon>
        <taxon>Streptosporangiaceae</taxon>
        <taxon>Nonomuraea</taxon>
    </lineage>
</organism>
<dbReference type="PANTHER" id="PTHR43194:SF2">
    <property type="entry name" value="PEROXISOMAL MEMBRANE PROTEIN LPX1"/>
    <property type="match status" value="1"/>
</dbReference>
<evidence type="ECO:0000313" key="1">
    <source>
        <dbReference type="EMBL" id="MBF8185021.1"/>
    </source>
</evidence>
<keyword evidence="1" id="KW-0378">Hydrolase</keyword>
<dbReference type="Pfam" id="PF06500">
    <property type="entry name" value="FrsA-like"/>
    <property type="match status" value="1"/>
</dbReference>
<dbReference type="InterPro" id="IPR029058">
    <property type="entry name" value="AB_hydrolase_fold"/>
</dbReference>
<gene>
    <name evidence="1" type="ORF">ITP53_04565</name>
</gene>
<dbReference type="InterPro" id="IPR010520">
    <property type="entry name" value="FrsA-like"/>
</dbReference>
<accession>A0A931A2H6</accession>
<name>A0A931A2H6_9ACTN</name>
<reference evidence="1" key="1">
    <citation type="submission" date="2020-11" db="EMBL/GenBank/DDBJ databases">
        <title>Whole-genome analyses of Nonomuraea sp. K274.</title>
        <authorList>
            <person name="Veyisoglu A."/>
        </authorList>
    </citation>
    <scope>NUCLEOTIDE SEQUENCE</scope>
    <source>
        <strain evidence="1">K274</strain>
    </source>
</reference>
<dbReference type="Proteomes" id="UP000605361">
    <property type="component" value="Unassembled WGS sequence"/>
</dbReference>
<dbReference type="GO" id="GO:0016787">
    <property type="term" value="F:hydrolase activity"/>
    <property type="evidence" value="ECO:0007669"/>
    <property type="project" value="UniProtKB-KW"/>
</dbReference>
<dbReference type="RefSeq" id="WP_195894005.1">
    <property type="nucleotide sequence ID" value="NZ_JADOGI010000008.1"/>
</dbReference>
<dbReference type="Gene3D" id="3.40.50.1820">
    <property type="entry name" value="alpha/beta hydrolase"/>
    <property type="match status" value="1"/>
</dbReference>
<proteinExistence type="predicted"/>
<keyword evidence="2" id="KW-1185">Reference proteome</keyword>
<dbReference type="AlphaFoldDB" id="A0A931A2H6"/>
<comment type="caution">
    <text evidence="1">The sequence shown here is derived from an EMBL/GenBank/DDBJ whole genome shotgun (WGS) entry which is preliminary data.</text>
</comment>
<dbReference type="EMBL" id="JADOGI010000008">
    <property type="protein sequence ID" value="MBF8185021.1"/>
    <property type="molecule type" value="Genomic_DNA"/>
</dbReference>
<sequence length="366" mass="38425">MFEFPLEPATVFAERALQFAGWGIPEPVISRVRASVDDMWGDGPSSWVPVWRAEALAAEAGEQWLTAALCWGAARFPCLAGPARVQAYERQLACYPKAAAFERWVCEVPYRSGTTPVPVHLYRGDSRSLLVMSGGVDTWKVEVHRTALAAARGMTVAVLDMPGTGESEVPLAADADVILAGAVERIAGHVGAGRTAFVGLSFGGHWAAKLALTGRVHAAVDIGGPVGAAGHTVDLSTLPNGMPGIVGHALGLAALPTADDADRFAADFSLRRQGLLDDPLPVPLLAVNGTADPYLPAEDTAVFHGDPNATAWLVPGAGHCASEHLATLLPAALAWLRFQLERDPRSAADLIRARHTIDPLLAGSPG</sequence>
<dbReference type="SUPFAM" id="SSF53474">
    <property type="entry name" value="alpha/beta-Hydrolases"/>
    <property type="match status" value="1"/>
</dbReference>
<evidence type="ECO:0000313" key="2">
    <source>
        <dbReference type="Proteomes" id="UP000605361"/>
    </source>
</evidence>
<protein>
    <submittedName>
        <fullName evidence="1">Alpha/beta hydrolase</fullName>
    </submittedName>
</protein>